<organism evidence="2 3">
    <name type="scientific">Acidianus ambivalens</name>
    <name type="common">Desulfurolobus ambivalens</name>
    <dbReference type="NCBI Taxonomy" id="2283"/>
    <lineage>
        <taxon>Archaea</taxon>
        <taxon>Thermoproteota</taxon>
        <taxon>Thermoprotei</taxon>
        <taxon>Sulfolobales</taxon>
        <taxon>Sulfolobaceae</taxon>
        <taxon>Acidianus</taxon>
    </lineage>
</organism>
<reference evidence="2 3" key="2">
    <citation type="submission" date="2019-10" db="EMBL/GenBank/DDBJ databases">
        <title>Genome Sequences from Six Type Strain Members of the Archaeal Family Sulfolobaceae: Acidianus ambivalens, Acidianus infernus, Metallosphaera prunae, Stygiolobus azoricus, Sulfolobus metallicus, and Sulfurisphaera ohwakuensis.</title>
        <authorList>
            <person name="Counts J.A."/>
            <person name="Kelly R.M."/>
        </authorList>
    </citation>
    <scope>NUCLEOTIDE SEQUENCE [LARGE SCALE GENOMIC DNA]</scope>
    <source>
        <strain evidence="2 3">LEI 10</strain>
    </source>
</reference>
<evidence type="ECO:0000313" key="4">
    <source>
        <dbReference type="Proteomes" id="UP000474054"/>
    </source>
</evidence>
<evidence type="ECO:0000313" key="3">
    <source>
        <dbReference type="Proteomes" id="UP000426328"/>
    </source>
</evidence>
<reference evidence="1 4" key="1">
    <citation type="submission" date="2019-10" db="EMBL/GenBank/DDBJ databases">
        <title>Comparative genomics of sulfur disproportionating microorganisms.</title>
        <authorList>
            <person name="Ward L.M."/>
            <person name="Bertran E."/>
            <person name="Johnston D."/>
        </authorList>
    </citation>
    <scope>NUCLEOTIDE SEQUENCE [LARGE SCALE GENOMIC DNA]</scope>
    <source>
        <strain evidence="1 4">DSM 3772</strain>
    </source>
</reference>
<dbReference type="RefSeq" id="WP_152942514.1">
    <property type="nucleotide sequence ID" value="NZ_CP045482.1"/>
</dbReference>
<protein>
    <submittedName>
        <fullName evidence="2">Uncharacterized protein</fullName>
    </submittedName>
</protein>
<proteinExistence type="predicted"/>
<dbReference type="Proteomes" id="UP000474054">
    <property type="component" value="Unassembled WGS sequence"/>
</dbReference>
<dbReference type="EMBL" id="WHYS01000002">
    <property type="protein sequence ID" value="MQL56118.1"/>
    <property type="molecule type" value="Genomic_DNA"/>
</dbReference>
<gene>
    <name evidence="2" type="ORF">D1866_04520</name>
    <name evidence="1" type="ORF">GFB69_10305</name>
</gene>
<sequence length="60" mass="7233">MHTLNLTIYYDKGEFYPIISDPYSIHYEAYRRETKYPVKNSFTWINARPNVYGIEVIKNV</sequence>
<name>A0A650CU60_ACIAM</name>
<evidence type="ECO:0000313" key="1">
    <source>
        <dbReference type="EMBL" id="MQL56118.1"/>
    </source>
</evidence>
<dbReference type="KEGG" id="aamb:D1866_04520"/>
<keyword evidence="3" id="KW-1185">Reference proteome</keyword>
<dbReference type="AlphaFoldDB" id="A0A650CU60"/>
<dbReference type="Proteomes" id="UP000426328">
    <property type="component" value="Chromosome"/>
</dbReference>
<dbReference type="GeneID" id="42778975"/>
<dbReference type="EMBL" id="CP045482">
    <property type="protein sequence ID" value="QGR21338.1"/>
    <property type="molecule type" value="Genomic_DNA"/>
</dbReference>
<evidence type="ECO:0000313" key="2">
    <source>
        <dbReference type="EMBL" id="QGR21338.1"/>
    </source>
</evidence>
<accession>A0A650CU60</accession>